<dbReference type="CDD" id="cd17044">
    <property type="entry name" value="Ubl_TBCE"/>
    <property type="match status" value="1"/>
</dbReference>
<keyword evidence="4" id="KW-0963">Cytoplasm</keyword>
<dbReference type="PROSITE" id="PS50245">
    <property type="entry name" value="CAP_GLY_2"/>
    <property type="match status" value="1"/>
</dbReference>
<comment type="caution">
    <text evidence="11">The sequence shown here is derived from an EMBL/GenBank/DDBJ whole genome shotgun (WGS) entry which is preliminary data.</text>
</comment>
<keyword evidence="5" id="KW-0433">Leucine-rich repeat</keyword>
<evidence type="ECO:0000256" key="5">
    <source>
        <dbReference type="ARBA" id="ARBA00022614"/>
    </source>
</evidence>
<evidence type="ECO:0000256" key="6">
    <source>
        <dbReference type="ARBA" id="ARBA00022737"/>
    </source>
</evidence>
<dbReference type="Gene3D" id="2.30.30.190">
    <property type="entry name" value="CAP Gly-rich-like domain"/>
    <property type="match status" value="1"/>
</dbReference>
<evidence type="ECO:0000256" key="9">
    <source>
        <dbReference type="SAM" id="MobiDB-lite"/>
    </source>
</evidence>
<comment type="similarity">
    <text evidence="2">Belongs to the TBCE family.</text>
</comment>
<gene>
    <name evidence="11" type="ORF">APTSU1_001666800</name>
</gene>
<dbReference type="PANTHER" id="PTHR18849:SF0">
    <property type="entry name" value="CILIA- AND FLAGELLA-ASSOCIATED PROTEIN 410-RELATED"/>
    <property type="match status" value="1"/>
</dbReference>
<dbReference type="PROSITE" id="PS51450">
    <property type="entry name" value="LRR"/>
    <property type="match status" value="1"/>
</dbReference>
<evidence type="ECO:0000313" key="11">
    <source>
        <dbReference type="EMBL" id="GAB1301430.1"/>
    </source>
</evidence>
<evidence type="ECO:0000256" key="4">
    <source>
        <dbReference type="ARBA" id="ARBA00022490"/>
    </source>
</evidence>
<evidence type="ECO:0000256" key="3">
    <source>
        <dbReference type="ARBA" id="ARBA00015004"/>
    </source>
</evidence>
<organism evidence="11 12">
    <name type="scientific">Apodemus speciosus</name>
    <name type="common">Large Japanese field mouse</name>
    <dbReference type="NCBI Taxonomy" id="105296"/>
    <lineage>
        <taxon>Eukaryota</taxon>
        <taxon>Metazoa</taxon>
        <taxon>Chordata</taxon>
        <taxon>Craniata</taxon>
        <taxon>Vertebrata</taxon>
        <taxon>Euteleostomi</taxon>
        <taxon>Mammalia</taxon>
        <taxon>Eutheria</taxon>
        <taxon>Euarchontoglires</taxon>
        <taxon>Glires</taxon>
        <taxon>Rodentia</taxon>
        <taxon>Myomorpha</taxon>
        <taxon>Muroidea</taxon>
        <taxon>Muridae</taxon>
        <taxon>Murinae</taxon>
        <taxon>Apodemus</taxon>
    </lineage>
</organism>
<reference evidence="11 12" key="1">
    <citation type="submission" date="2024-08" db="EMBL/GenBank/DDBJ databases">
        <title>The draft genome of Apodemus speciosus.</title>
        <authorList>
            <person name="Nabeshima K."/>
            <person name="Suzuki S."/>
            <person name="Onuma M."/>
        </authorList>
    </citation>
    <scope>NUCLEOTIDE SEQUENCE [LARGE SCALE GENOMIC DNA]</scope>
    <source>
        <strain evidence="11">IB14-021</strain>
    </source>
</reference>
<dbReference type="SUPFAM" id="SSF74924">
    <property type="entry name" value="Cap-Gly domain"/>
    <property type="match status" value="1"/>
</dbReference>
<dbReference type="SUPFAM" id="SSF54236">
    <property type="entry name" value="Ubiquitin-like"/>
    <property type="match status" value="1"/>
</dbReference>
<dbReference type="InterPro" id="IPR044079">
    <property type="entry name" value="Ubl_TBCE"/>
</dbReference>
<feature type="compositionally biased region" description="Basic and acidic residues" evidence="9">
    <location>
        <begin position="147"/>
        <end position="162"/>
    </location>
</feature>
<dbReference type="InterPro" id="IPR029071">
    <property type="entry name" value="Ubiquitin-like_domsf"/>
</dbReference>
<evidence type="ECO:0000313" key="12">
    <source>
        <dbReference type="Proteomes" id="UP001623349"/>
    </source>
</evidence>
<dbReference type="SMART" id="SM01052">
    <property type="entry name" value="CAP_GLY"/>
    <property type="match status" value="1"/>
</dbReference>
<dbReference type="Gene3D" id="3.10.20.90">
    <property type="entry name" value="Phosphatidylinositol 3-kinase Catalytic Subunit, Chain A, domain 1"/>
    <property type="match status" value="1"/>
</dbReference>
<proteinExistence type="inferred from homology"/>
<dbReference type="Pfam" id="PF01302">
    <property type="entry name" value="CAP_GLY"/>
    <property type="match status" value="1"/>
</dbReference>
<feature type="domain" description="CAP-Gly" evidence="10">
    <location>
        <begin position="203"/>
        <end position="230"/>
    </location>
</feature>
<dbReference type="PANTHER" id="PTHR18849">
    <property type="entry name" value="LEUCINE RICH REPEAT PROTEIN"/>
    <property type="match status" value="1"/>
</dbReference>
<dbReference type="InterPro" id="IPR001611">
    <property type="entry name" value="Leu-rich_rpt"/>
</dbReference>
<evidence type="ECO:0000256" key="7">
    <source>
        <dbReference type="ARBA" id="ARBA00023186"/>
    </source>
</evidence>
<evidence type="ECO:0000256" key="2">
    <source>
        <dbReference type="ARBA" id="ARBA00006286"/>
    </source>
</evidence>
<keyword evidence="7" id="KW-0143">Chaperone</keyword>
<dbReference type="EMBL" id="BAAFST010000018">
    <property type="protein sequence ID" value="GAB1301430.1"/>
    <property type="molecule type" value="Genomic_DNA"/>
</dbReference>
<evidence type="ECO:0000259" key="10">
    <source>
        <dbReference type="PROSITE" id="PS50245"/>
    </source>
</evidence>
<dbReference type="Gene3D" id="3.80.10.10">
    <property type="entry name" value="Ribonuclease Inhibitor"/>
    <property type="match status" value="2"/>
</dbReference>
<dbReference type="InterPro" id="IPR036859">
    <property type="entry name" value="CAP-Gly_dom_sf"/>
</dbReference>
<keyword evidence="12" id="KW-1185">Reference proteome</keyword>
<dbReference type="Proteomes" id="UP001623349">
    <property type="component" value="Unassembled WGS sequence"/>
</dbReference>
<protein>
    <recommendedName>
        <fullName evidence="3">Tubulin-specific chaperone E</fullName>
    </recommendedName>
    <alternativeName>
        <fullName evidence="8">Tubulin-folding cofactor E</fullName>
    </alternativeName>
</protein>
<accession>A0ABQ0FQD7</accession>
<sequence length="718" mass="80414">MHMNPFTGTMATSFFASAKQLQKDTKFREGPTMGMPVACKDPRAGVHVRPVTQEWNGMGMKTRCGKHPEKTETRRKCTILVLGCLRWGLRGPGCPVNLSSDQDSIWRAIAALMNWPKPKCKDDHICEKLINQDVLPICTTATPSSSVEEKHPKSSSKVESRRAQNKSPILDSCYLIMSDILPLDVIGRRVDVNGEYATVRFCGAVPPVAGLWLGLEWDNPERGKHDGNHEVHPTGGSFVRPNKVNFGEDFLTALKKRYVLKDGPDDEEKSCSLKVGSKQVQTIGFEHITKKQSHLRALQEISLWKYIRVVDLSKNLLSTWDEVILIAEQLRNLEALDLSENKLQFPSDSPPLTRTFSTLKTLVLNKTGITWTEGSSCDDVAEQGQRTLPDTEFSFLPRCCTAPLHGQASRNFTLSLTVFPSQKVPVNVLQKMRLLDLSSNPSIDESQLCLIAYLPNAEIGCKTSMFPALKYLVVNDNQISEWSFINELDKLQSLQSLSCTRNPLTKGDKAEEIIIAKIGQLKTLNRCQSFFQKKGVELSLIIEKPLEMNGERLVDIQIQTKTGQMQSFSQPILDTSFSAAVRPEYGAPEDDELKTQQPFMLKNQLLRSQMACVVKAGLEFEAALPQPSKMGLQPRITALKIKCSNQPEQQILEKQLPGSMTVQKVKGLLSRLLKVPVSELLLSYESSKMPGREIELENDLQPLQFYSVENGDCLLVRW</sequence>
<dbReference type="InterPro" id="IPR000938">
    <property type="entry name" value="CAP-Gly_domain"/>
</dbReference>
<feature type="region of interest" description="Disordered" evidence="9">
    <location>
        <begin position="142"/>
        <end position="164"/>
    </location>
</feature>
<dbReference type="InterPro" id="IPR032675">
    <property type="entry name" value="LRR_dom_sf"/>
</dbReference>
<keyword evidence="6" id="KW-0677">Repeat</keyword>
<comment type="subcellular location">
    <subcellularLocation>
        <location evidence="1">Cytoplasm</location>
    </subcellularLocation>
</comment>
<dbReference type="SUPFAM" id="SSF52047">
    <property type="entry name" value="RNI-like"/>
    <property type="match status" value="1"/>
</dbReference>
<evidence type="ECO:0000256" key="8">
    <source>
        <dbReference type="ARBA" id="ARBA00030180"/>
    </source>
</evidence>
<evidence type="ECO:0000256" key="1">
    <source>
        <dbReference type="ARBA" id="ARBA00004496"/>
    </source>
</evidence>
<name>A0ABQ0FQD7_APOSI</name>